<dbReference type="Proteomes" id="UP000186817">
    <property type="component" value="Unassembled WGS sequence"/>
</dbReference>
<evidence type="ECO:0000313" key="1">
    <source>
        <dbReference type="EMBL" id="OLP77515.1"/>
    </source>
</evidence>
<name>A0A1Q9C3N9_SYMMI</name>
<dbReference type="EMBL" id="LSRX01001752">
    <property type="protein sequence ID" value="OLP77515.1"/>
    <property type="molecule type" value="Genomic_DNA"/>
</dbReference>
<keyword evidence="2" id="KW-1185">Reference proteome</keyword>
<reference evidence="1 2" key="1">
    <citation type="submission" date="2016-02" db="EMBL/GenBank/DDBJ databases">
        <title>Genome analysis of coral dinoflagellate symbionts highlights evolutionary adaptations to a symbiotic lifestyle.</title>
        <authorList>
            <person name="Aranda M."/>
            <person name="Li Y."/>
            <person name="Liew Y.J."/>
            <person name="Baumgarten S."/>
            <person name="Simakov O."/>
            <person name="Wilson M."/>
            <person name="Piel J."/>
            <person name="Ashoor H."/>
            <person name="Bougouffa S."/>
            <person name="Bajic V.B."/>
            <person name="Ryu T."/>
            <person name="Ravasi T."/>
            <person name="Bayer T."/>
            <person name="Micklem G."/>
            <person name="Kim H."/>
            <person name="Bhak J."/>
            <person name="Lajeunesse T.C."/>
            <person name="Voolstra C.R."/>
        </authorList>
    </citation>
    <scope>NUCLEOTIDE SEQUENCE [LARGE SCALE GENOMIC DNA]</scope>
    <source>
        <strain evidence="1 2">CCMP2467</strain>
    </source>
</reference>
<evidence type="ECO:0000313" key="2">
    <source>
        <dbReference type="Proteomes" id="UP000186817"/>
    </source>
</evidence>
<organism evidence="1 2">
    <name type="scientific">Symbiodinium microadriaticum</name>
    <name type="common">Dinoflagellate</name>
    <name type="synonym">Zooxanthella microadriatica</name>
    <dbReference type="NCBI Taxonomy" id="2951"/>
    <lineage>
        <taxon>Eukaryota</taxon>
        <taxon>Sar</taxon>
        <taxon>Alveolata</taxon>
        <taxon>Dinophyceae</taxon>
        <taxon>Suessiales</taxon>
        <taxon>Symbiodiniaceae</taxon>
        <taxon>Symbiodinium</taxon>
    </lineage>
</organism>
<dbReference type="AlphaFoldDB" id="A0A1Q9C3N9"/>
<dbReference type="OrthoDB" id="406991at2759"/>
<gene>
    <name evidence="1" type="ORF">AK812_SmicGene42417</name>
</gene>
<sequence>MDGVRVFHDERVGYRWLDSDALDIWCQEEPTLRTSRQIWADFERRGCGQQDASFPGFQLWGKEIRCYRVHVRKATTPGKNKASKDAVSLKVGWGSDESNLHPGRWDTTSLCISGCGTTCHGGYGRPWCYVGDRYGEHEPGNVAHEASPVSGKYKPYFEAGYTIETGVRLNQKGTIDIYYRVNDGYAGWDVASPQATLESGAAFTIPWKGGESLLPSVAGGINFGPEWEVTVDFNCSPDFKELLGISSPLAPPAKRQRFDDASSSDARKKCAECGEEGGPEAKFCSQCGHRFDNSTDVEVISFTLDGEEVLFNEDDWEEFRRIVCERDRAMDVKREDGYQKRSDVIEVNLDQVRARIEFDGPLFNEFMRKVIDSVAVEIKMEVSGSFTTKDGRLGHKALDLCLEHGADCKHSDIDKFFNIQRDMGGLRQSCKAFHQTFTARRTKEAEKLLKSAEDKGPALSYDVHLLSHWNELQLTGREGKWFMKAEPNPNTASPRSFACRSGRAGRKQTLQDDCLTWRVSGPQDVVAARAADGPPISSIQSTAMAVTCGVA</sequence>
<accession>A0A1Q9C3N9</accession>
<protein>
    <submittedName>
        <fullName evidence="1">Uncharacterized protein</fullName>
    </submittedName>
</protein>
<proteinExistence type="predicted"/>
<comment type="caution">
    <text evidence="1">The sequence shown here is derived from an EMBL/GenBank/DDBJ whole genome shotgun (WGS) entry which is preliminary data.</text>
</comment>